<gene>
    <name evidence="15" type="ORF">CEUSTIGMA_g7713.t1</name>
</gene>
<name>A0A250XB04_9CHLO</name>
<dbReference type="OrthoDB" id="1747031at2759"/>
<dbReference type="Proteomes" id="UP000232323">
    <property type="component" value="Unassembled WGS sequence"/>
</dbReference>
<keyword evidence="6" id="KW-0999">Mitochondrion inner membrane</keyword>
<evidence type="ECO:0000256" key="7">
    <source>
        <dbReference type="ARBA" id="ARBA00022837"/>
    </source>
</evidence>
<feature type="repeat" description="Solcar" evidence="12">
    <location>
        <begin position="564"/>
        <end position="642"/>
    </location>
</feature>
<evidence type="ECO:0000256" key="6">
    <source>
        <dbReference type="ARBA" id="ARBA00022792"/>
    </source>
</evidence>
<dbReference type="EMBL" id="BEGY01000050">
    <property type="protein sequence ID" value="GAX80275.1"/>
    <property type="molecule type" value="Genomic_DNA"/>
</dbReference>
<dbReference type="Gene3D" id="1.50.40.10">
    <property type="entry name" value="Mitochondrial carrier domain"/>
    <property type="match status" value="1"/>
</dbReference>
<comment type="subcellular location">
    <subcellularLocation>
        <location evidence="1">Mitochondrion inner membrane</location>
        <topology evidence="1">Multi-pass membrane protein</topology>
    </subcellularLocation>
</comment>
<evidence type="ECO:0000256" key="11">
    <source>
        <dbReference type="ARBA" id="ARBA00038674"/>
    </source>
</evidence>
<feature type="repeat" description="Solcar" evidence="12">
    <location>
        <begin position="651"/>
        <end position="736"/>
    </location>
</feature>
<dbReference type="Gene3D" id="1.10.238.10">
    <property type="entry name" value="EF-hand"/>
    <property type="match status" value="1"/>
</dbReference>
<dbReference type="GO" id="GO:0043490">
    <property type="term" value="P:malate-aspartate shuttle"/>
    <property type="evidence" value="ECO:0007669"/>
    <property type="project" value="UniProtKB-ARBA"/>
</dbReference>
<feature type="compositionally biased region" description="Polar residues" evidence="13">
    <location>
        <begin position="150"/>
        <end position="160"/>
    </location>
</feature>
<dbReference type="Pfam" id="PF00036">
    <property type="entry name" value="EF-hand_1"/>
    <property type="match status" value="1"/>
</dbReference>
<keyword evidence="4 12" id="KW-0812">Transmembrane</keyword>
<dbReference type="SMART" id="SM00054">
    <property type="entry name" value="EFh"/>
    <property type="match status" value="2"/>
</dbReference>
<dbReference type="InterPro" id="IPR002048">
    <property type="entry name" value="EF_hand_dom"/>
</dbReference>
<evidence type="ECO:0000256" key="1">
    <source>
        <dbReference type="ARBA" id="ARBA00004448"/>
    </source>
</evidence>
<dbReference type="PANTHER" id="PTHR45678:SF9">
    <property type="entry name" value="CALCIUM-BINDING MITOCHONDRIAL CARRIER PROTEIN ARALAR1"/>
    <property type="match status" value="1"/>
</dbReference>
<feature type="compositionally biased region" description="Low complexity" evidence="13">
    <location>
        <begin position="48"/>
        <end position="67"/>
    </location>
</feature>
<evidence type="ECO:0000256" key="5">
    <source>
        <dbReference type="ARBA" id="ARBA00022737"/>
    </source>
</evidence>
<dbReference type="InterPro" id="IPR023395">
    <property type="entry name" value="MCP_dom_sf"/>
</dbReference>
<accession>A0A250XB04</accession>
<dbReference type="PROSITE" id="PS00018">
    <property type="entry name" value="EF_HAND_1"/>
    <property type="match status" value="2"/>
</dbReference>
<dbReference type="GO" id="GO:0005743">
    <property type="term" value="C:mitochondrial inner membrane"/>
    <property type="evidence" value="ECO:0007669"/>
    <property type="project" value="UniProtKB-SubCell"/>
</dbReference>
<dbReference type="SUPFAM" id="SSF47473">
    <property type="entry name" value="EF-hand"/>
    <property type="match status" value="2"/>
</dbReference>
<dbReference type="InterPro" id="IPR011992">
    <property type="entry name" value="EF-hand-dom_pair"/>
</dbReference>
<dbReference type="InterPro" id="IPR018247">
    <property type="entry name" value="EF_Hand_1_Ca_BS"/>
</dbReference>
<evidence type="ECO:0000313" key="15">
    <source>
        <dbReference type="EMBL" id="GAX80275.1"/>
    </source>
</evidence>
<reference evidence="15 16" key="1">
    <citation type="submission" date="2017-08" db="EMBL/GenBank/DDBJ databases">
        <title>Acidophilic green algal genome provides insights into adaptation to an acidic environment.</title>
        <authorList>
            <person name="Hirooka S."/>
            <person name="Hirose Y."/>
            <person name="Kanesaki Y."/>
            <person name="Higuchi S."/>
            <person name="Fujiwara T."/>
            <person name="Onuma R."/>
            <person name="Era A."/>
            <person name="Ohbayashi R."/>
            <person name="Uzuka A."/>
            <person name="Nozaki H."/>
            <person name="Yoshikawa H."/>
            <person name="Miyagishima S.Y."/>
        </authorList>
    </citation>
    <scope>NUCLEOTIDE SEQUENCE [LARGE SCALE GENOMIC DNA]</scope>
    <source>
        <strain evidence="15 16">NIES-2499</strain>
    </source>
</reference>
<comment type="subunit">
    <text evidence="11">Homodimer (via N-terminus).</text>
</comment>
<evidence type="ECO:0000259" key="14">
    <source>
        <dbReference type="PROSITE" id="PS50222"/>
    </source>
</evidence>
<feature type="domain" description="EF-hand" evidence="14">
    <location>
        <begin position="90"/>
        <end position="125"/>
    </location>
</feature>
<keyword evidence="16" id="KW-1185">Reference proteome</keyword>
<keyword evidence="9" id="KW-0496">Mitochondrion</keyword>
<dbReference type="InterPro" id="IPR002067">
    <property type="entry name" value="MCP"/>
</dbReference>
<dbReference type="InterPro" id="IPR018108">
    <property type="entry name" value="MCP_transmembrane"/>
</dbReference>
<keyword evidence="7" id="KW-0106">Calcium</keyword>
<organism evidence="15 16">
    <name type="scientific">Chlamydomonas eustigma</name>
    <dbReference type="NCBI Taxonomy" id="1157962"/>
    <lineage>
        <taxon>Eukaryota</taxon>
        <taxon>Viridiplantae</taxon>
        <taxon>Chlorophyta</taxon>
        <taxon>core chlorophytes</taxon>
        <taxon>Chlorophyceae</taxon>
        <taxon>CS clade</taxon>
        <taxon>Chlamydomonadales</taxon>
        <taxon>Chlamydomonadaceae</taxon>
        <taxon>Chlamydomonas</taxon>
    </lineage>
</organism>
<keyword evidence="8" id="KW-1133">Transmembrane helix</keyword>
<evidence type="ECO:0000256" key="8">
    <source>
        <dbReference type="ARBA" id="ARBA00022989"/>
    </source>
</evidence>
<dbReference type="PRINTS" id="PR00926">
    <property type="entry name" value="MITOCARRIER"/>
</dbReference>
<dbReference type="InterPro" id="IPR051028">
    <property type="entry name" value="Mito_Solute_Carrier"/>
</dbReference>
<evidence type="ECO:0000256" key="10">
    <source>
        <dbReference type="ARBA" id="ARBA00023136"/>
    </source>
</evidence>
<dbReference type="GO" id="GO:0022857">
    <property type="term" value="F:transmembrane transporter activity"/>
    <property type="evidence" value="ECO:0007669"/>
    <property type="project" value="TreeGrafter"/>
</dbReference>
<dbReference type="SUPFAM" id="SSF103506">
    <property type="entry name" value="Mitochondrial carrier"/>
    <property type="match status" value="1"/>
</dbReference>
<dbReference type="GO" id="GO:0005509">
    <property type="term" value="F:calcium ion binding"/>
    <property type="evidence" value="ECO:0007669"/>
    <property type="project" value="InterPro"/>
</dbReference>
<protein>
    <recommendedName>
        <fullName evidence="14">EF-hand domain-containing protein</fullName>
    </recommendedName>
</protein>
<evidence type="ECO:0000256" key="9">
    <source>
        <dbReference type="ARBA" id="ARBA00023128"/>
    </source>
</evidence>
<evidence type="ECO:0000256" key="2">
    <source>
        <dbReference type="ARBA" id="ARBA00006375"/>
    </source>
</evidence>
<dbReference type="PROSITE" id="PS50920">
    <property type="entry name" value="SOLCAR"/>
    <property type="match status" value="3"/>
</dbReference>
<evidence type="ECO:0000256" key="12">
    <source>
        <dbReference type="PROSITE-ProRule" id="PRU00282"/>
    </source>
</evidence>
<feature type="region of interest" description="Disordered" evidence="13">
    <location>
        <begin position="48"/>
        <end position="72"/>
    </location>
</feature>
<dbReference type="Pfam" id="PF00153">
    <property type="entry name" value="Mito_carr"/>
    <property type="match status" value="3"/>
</dbReference>
<dbReference type="PROSITE" id="PS50222">
    <property type="entry name" value="EF_HAND_2"/>
    <property type="match status" value="1"/>
</dbReference>
<comment type="similarity">
    <text evidence="2">Belongs to the mitochondrial carrier (TC 2.A.29) family.</text>
</comment>
<sequence length="801" mass="88434">MDPLQKAKLDFDVFASGITPDGARCMTEDDLMQCFGVRLGHTMYERMQQQQQLSSASVSAASAPSSPAHDRQQQGITLNSFLLLAGVASAPRSSLQEAFSLFDTNEDGYVSLEEFKTVVQHASVLDRTPPMASSSHPLGHPHRPNKDQTLKPTLPSNKMTGSLVKEDHLPPNLFSRGSRSHMPPRNISEPALENGIVVLSEVEPNGINIIGRRLPESSPDSLKRHNVKWWRRLGSSSWMFRPFWRWKTSSAREASADSDNEAQQTLCFTQRYFGADGKGMVSYEVFAEMVREMNLAVLRYKWLSMAPSPEDDTVSLVSFGRLLVQQSHRLPPVLARNLLAPENLEVRLSFRDFVVFEELLENLAELQQRLDFEIESKGELSRCAFDGIVRSVSERRIISHDHHYELGLSCSTAGNVDGSGSMVMDILFRWLDTDKSNTLSKKEVAMLLPLLHQQNASTAKSVRPLAMWETVLLAASAAAVSGTVMFPLDTIKSRMMNGQGSSMISSFRDIIMKQGPLALYRGLPAQLVGIMPENALKLTFYNTLRTSIRHRLRISMGDHETLQVSYAQEALAGMGTASVQVLVTNPYELIKVRQQTAVGKSITDTIREIGLGGLSQGMAACLLRDIPFNALYFSSYAYFRDCLKSKDGAPLNPQSLLVAGLGAGLLAGAITTPADVIHTRMQTSSASRYKGILDCMTQMWHEGGYRSFVKGIVPRMLLIPPVFAINLTCFETFQRHWLPQTVASPGLRHLPGHLGGASASATMTDMVKHQLEQLESSLAYGSSADLRCQPPAPWKTTTASS</sequence>
<comment type="caution">
    <text evidence="15">The sequence shown here is derived from an EMBL/GenBank/DDBJ whole genome shotgun (WGS) entry which is preliminary data.</text>
</comment>
<evidence type="ECO:0000256" key="3">
    <source>
        <dbReference type="ARBA" id="ARBA00022448"/>
    </source>
</evidence>
<dbReference type="AlphaFoldDB" id="A0A250XB04"/>
<dbReference type="PANTHER" id="PTHR45678">
    <property type="entry name" value="MITOCHONDRIAL 2-OXODICARBOXYLATE CARRIER 1-RELATED"/>
    <property type="match status" value="1"/>
</dbReference>
<keyword evidence="10 12" id="KW-0472">Membrane</keyword>
<feature type="repeat" description="Solcar" evidence="12">
    <location>
        <begin position="469"/>
        <end position="547"/>
    </location>
</feature>
<evidence type="ECO:0000313" key="16">
    <source>
        <dbReference type="Proteomes" id="UP000232323"/>
    </source>
</evidence>
<keyword evidence="3" id="KW-0813">Transport</keyword>
<feature type="region of interest" description="Disordered" evidence="13">
    <location>
        <begin position="127"/>
        <end position="188"/>
    </location>
</feature>
<evidence type="ECO:0000256" key="13">
    <source>
        <dbReference type="SAM" id="MobiDB-lite"/>
    </source>
</evidence>
<proteinExistence type="inferred from homology"/>
<keyword evidence="5" id="KW-0677">Repeat</keyword>
<evidence type="ECO:0000256" key="4">
    <source>
        <dbReference type="ARBA" id="ARBA00022692"/>
    </source>
</evidence>